<dbReference type="AlphaFoldDB" id="A0A0M8NVC9"/>
<name>A0A0M8NVC9_9EURO</name>
<proteinExistence type="predicted"/>
<feature type="non-terminal residue" evidence="1">
    <location>
        <position position="1"/>
    </location>
</feature>
<gene>
    <name evidence="1" type="ORF">ACN38_g9021</name>
</gene>
<evidence type="ECO:0000313" key="2">
    <source>
        <dbReference type="Proteomes" id="UP000037696"/>
    </source>
</evidence>
<organism evidence="1 2">
    <name type="scientific">Penicillium nordicum</name>
    <dbReference type="NCBI Taxonomy" id="229535"/>
    <lineage>
        <taxon>Eukaryota</taxon>
        <taxon>Fungi</taxon>
        <taxon>Dikarya</taxon>
        <taxon>Ascomycota</taxon>
        <taxon>Pezizomycotina</taxon>
        <taxon>Eurotiomycetes</taxon>
        <taxon>Eurotiomycetidae</taxon>
        <taxon>Eurotiales</taxon>
        <taxon>Aspergillaceae</taxon>
        <taxon>Penicillium</taxon>
    </lineage>
</organism>
<protein>
    <submittedName>
        <fullName evidence="1">Uncharacterized protein</fullName>
    </submittedName>
</protein>
<evidence type="ECO:0000313" key="1">
    <source>
        <dbReference type="EMBL" id="KOS40156.1"/>
    </source>
</evidence>
<reference evidence="1 2" key="1">
    <citation type="submission" date="2015-08" db="EMBL/GenBank/DDBJ databases">
        <title>Genome sequencing of Penicillium nordicum.</title>
        <authorList>
            <person name="Nguyen H.D."/>
            <person name="Seifert K.A."/>
        </authorList>
    </citation>
    <scope>NUCLEOTIDE SEQUENCE [LARGE SCALE GENOMIC DNA]</scope>
    <source>
        <strain evidence="1 2">DAOMC 185683</strain>
    </source>
</reference>
<accession>A0A0M8NVC9</accession>
<dbReference type="Proteomes" id="UP000037696">
    <property type="component" value="Unassembled WGS sequence"/>
</dbReference>
<comment type="caution">
    <text evidence="1">The sequence shown here is derived from an EMBL/GenBank/DDBJ whole genome shotgun (WGS) entry which is preliminary data.</text>
</comment>
<keyword evidence="2" id="KW-1185">Reference proteome</keyword>
<dbReference type="EMBL" id="LHQQ01000175">
    <property type="protein sequence ID" value="KOS40156.1"/>
    <property type="molecule type" value="Genomic_DNA"/>
</dbReference>
<sequence length="18" mass="2164">LDLSLHKYHVESIVSYFI</sequence>